<evidence type="ECO:0000313" key="1">
    <source>
        <dbReference type="EMBL" id="MBB6092229.1"/>
    </source>
</evidence>
<evidence type="ECO:0000313" key="2">
    <source>
        <dbReference type="Proteomes" id="UP000588068"/>
    </source>
</evidence>
<accession>A0A841HIK9</accession>
<dbReference type="RefSeq" id="WP_184329971.1">
    <property type="nucleotide sequence ID" value="NZ_JACHHZ010000001.1"/>
</dbReference>
<dbReference type="EMBL" id="JACHHZ010000001">
    <property type="protein sequence ID" value="MBB6092229.1"/>
    <property type="molecule type" value="Genomic_DNA"/>
</dbReference>
<dbReference type="AlphaFoldDB" id="A0A841HIK9"/>
<comment type="caution">
    <text evidence="1">The sequence shown here is derived from an EMBL/GenBank/DDBJ whole genome shotgun (WGS) entry which is preliminary data.</text>
</comment>
<evidence type="ECO:0008006" key="3">
    <source>
        <dbReference type="Google" id="ProtNLM"/>
    </source>
</evidence>
<dbReference type="Proteomes" id="UP000588068">
    <property type="component" value="Unassembled WGS sequence"/>
</dbReference>
<reference evidence="1 2" key="1">
    <citation type="submission" date="2020-08" db="EMBL/GenBank/DDBJ databases">
        <title>Genomic Encyclopedia of Type Strains, Phase IV (KMG-IV): sequencing the most valuable type-strain genomes for metagenomic binning, comparative biology and taxonomic classification.</title>
        <authorList>
            <person name="Goeker M."/>
        </authorList>
    </citation>
    <scope>NUCLEOTIDE SEQUENCE [LARGE SCALE GENOMIC DNA]</scope>
    <source>
        <strain evidence="1 2">DSM 26723</strain>
    </source>
</reference>
<proteinExistence type="predicted"/>
<name>A0A841HIK9_9GAMM</name>
<organism evidence="1 2">
    <name type="scientific">Povalibacter uvarum</name>
    <dbReference type="NCBI Taxonomy" id="732238"/>
    <lineage>
        <taxon>Bacteria</taxon>
        <taxon>Pseudomonadati</taxon>
        <taxon>Pseudomonadota</taxon>
        <taxon>Gammaproteobacteria</taxon>
        <taxon>Steroidobacterales</taxon>
        <taxon>Steroidobacteraceae</taxon>
        <taxon>Povalibacter</taxon>
    </lineage>
</organism>
<sequence length="193" mass="20253">MKPALAGKRACVVALVIALGGCISLQPVNYRPRYANYNLLAGQSLCAAAIGKTSVASPSLNEIGLRGATLVSPVENSFGAFVGSALEEELGHAGLYDSASTRRIDVALTENRIDPSTGTGMGRMAATFTVSSAGSDPVFSKSVDARREWPSSFFGVTAVDQARIQHGQLVADLLHKLFQDPAFIDALRCPARG</sequence>
<keyword evidence="2" id="KW-1185">Reference proteome</keyword>
<gene>
    <name evidence="1" type="ORF">HNQ60_001075</name>
</gene>
<protein>
    <recommendedName>
        <fullName evidence="3">Lipoprotein</fullName>
    </recommendedName>
</protein>
<dbReference type="PROSITE" id="PS51257">
    <property type="entry name" value="PROKAR_LIPOPROTEIN"/>
    <property type="match status" value="1"/>
</dbReference>